<name>A0AAV7LDD8_PLEWA</name>
<protein>
    <submittedName>
        <fullName evidence="2">Uncharacterized protein</fullName>
    </submittedName>
</protein>
<comment type="caution">
    <text evidence="2">The sequence shown here is derived from an EMBL/GenBank/DDBJ whole genome shotgun (WGS) entry which is preliminary data.</text>
</comment>
<keyword evidence="3" id="KW-1185">Reference proteome</keyword>
<feature type="region of interest" description="Disordered" evidence="1">
    <location>
        <begin position="1"/>
        <end position="77"/>
    </location>
</feature>
<evidence type="ECO:0000256" key="1">
    <source>
        <dbReference type="SAM" id="MobiDB-lite"/>
    </source>
</evidence>
<dbReference type="EMBL" id="JANPWB010000015">
    <property type="protein sequence ID" value="KAJ1089002.1"/>
    <property type="molecule type" value="Genomic_DNA"/>
</dbReference>
<feature type="compositionally biased region" description="Basic and acidic residues" evidence="1">
    <location>
        <begin position="62"/>
        <end position="71"/>
    </location>
</feature>
<reference evidence="2" key="1">
    <citation type="journal article" date="2022" name="bioRxiv">
        <title>Sequencing and chromosome-scale assembly of the giantPleurodeles waltlgenome.</title>
        <authorList>
            <person name="Brown T."/>
            <person name="Elewa A."/>
            <person name="Iarovenko S."/>
            <person name="Subramanian E."/>
            <person name="Araus A.J."/>
            <person name="Petzold A."/>
            <person name="Susuki M."/>
            <person name="Suzuki K.-i.T."/>
            <person name="Hayashi T."/>
            <person name="Toyoda A."/>
            <person name="Oliveira C."/>
            <person name="Osipova E."/>
            <person name="Leigh N.D."/>
            <person name="Simon A."/>
            <person name="Yun M.H."/>
        </authorList>
    </citation>
    <scope>NUCLEOTIDE SEQUENCE</scope>
    <source>
        <strain evidence="2">20211129_DDA</strain>
        <tissue evidence="2">Liver</tissue>
    </source>
</reference>
<dbReference type="AlphaFoldDB" id="A0AAV7LDD8"/>
<organism evidence="2 3">
    <name type="scientific">Pleurodeles waltl</name>
    <name type="common">Iberian ribbed newt</name>
    <dbReference type="NCBI Taxonomy" id="8319"/>
    <lineage>
        <taxon>Eukaryota</taxon>
        <taxon>Metazoa</taxon>
        <taxon>Chordata</taxon>
        <taxon>Craniata</taxon>
        <taxon>Vertebrata</taxon>
        <taxon>Euteleostomi</taxon>
        <taxon>Amphibia</taxon>
        <taxon>Batrachia</taxon>
        <taxon>Caudata</taxon>
        <taxon>Salamandroidea</taxon>
        <taxon>Salamandridae</taxon>
        <taxon>Pleurodelinae</taxon>
        <taxon>Pleurodeles</taxon>
    </lineage>
</organism>
<proteinExistence type="predicted"/>
<accession>A0AAV7LDD8</accession>
<evidence type="ECO:0000313" key="3">
    <source>
        <dbReference type="Proteomes" id="UP001066276"/>
    </source>
</evidence>
<dbReference type="Proteomes" id="UP001066276">
    <property type="component" value="Chromosome 11"/>
</dbReference>
<sequence length="77" mass="8029">MDLPQVVCSSHRRGEREEGGDPAPPPLGASSARDFAGSSSRPRQRRSAREGEAPGRGCVGSLRKDPTERAVGEAASA</sequence>
<evidence type="ECO:0000313" key="2">
    <source>
        <dbReference type="EMBL" id="KAJ1089002.1"/>
    </source>
</evidence>
<gene>
    <name evidence="2" type="ORF">NDU88_002156</name>
</gene>